<protein>
    <recommendedName>
        <fullName evidence="3">Actin-binding transcription modulator</fullName>
    </recommendedName>
</protein>
<evidence type="ECO:0000313" key="2">
    <source>
        <dbReference type="Proteomes" id="UP001472866"/>
    </source>
</evidence>
<accession>A0AAX4PAY3</accession>
<dbReference type="Gene3D" id="2.40.50.100">
    <property type="match status" value="1"/>
</dbReference>
<dbReference type="InterPro" id="IPR011053">
    <property type="entry name" value="Single_hybrid_motif"/>
</dbReference>
<dbReference type="EMBL" id="CP151507">
    <property type="protein sequence ID" value="WZN63547.1"/>
    <property type="molecule type" value="Genomic_DNA"/>
</dbReference>
<gene>
    <name evidence="1" type="ORF">HKI87_07g50960</name>
</gene>
<dbReference type="GO" id="GO:0005634">
    <property type="term" value="C:nucleus"/>
    <property type="evidence" value="ECO:0007669"/>
    <property type="project" value="TreeGrafter"/>
</dbReference>
<proteinExistence type="predicted"/>
<organism evidence="1 2">
    <name type="scientific">Chloropicon roscoffensis</name>
    <dbReference type="NCBI Taxonomy" id="1461544"/>
    <lineage>
        <taxon>Eukaryota</taxon>
        <taxon>Viridiplantae</taxon>
        <taxon>Chlorophyta</taxon>
        <taxon>Chloropicophyceae</taxon>
        <taxon>Chloropicales</taxon>
        <taxon>Chloropicaceae</taxon>
        <taxon>Chloropicon</taxon>
    </lineage>
</organism>
<dbReference type="PANTHER" id="PTHR13651">
    <property type="entry name" value="PROTEIN ABITRAM"/>
    <property type="match status" value="1"/>
</dbReference>
<dbReference type="PANTHER" id="PTHR13651:SF0">
    <property type="entry name" value="PROTEIN ABITRAM"/>
    <property type="match status" value="1"/>
</dbReference>
<evidence type="ECO:0008006" key="3">
    <source>
        <dbReference type="Google" id="ProtNLM"/>
    </source>
</evidence>
<name>A0AAX4PAY3_9CHLO</name>
<dbReference type="InterPro" id="IPR039169">
    <property type="entry name" value="Abitram"/>
</dbReference>
<dbReference type="SUPFAM" id="SSF51230">
    <property type="entry name" value="Single hybrid motif"/>
    <property type="match status" value="1"/>
</dbReference>
<sequence>MAEKGSALLEVEEEEDGVMVSRLLHLLGTLNSPWQGEDMDEKNKQVKKLHESYVERTWDKRYFLSEPKETSSSLIEERVVEAASCSSSCCEDRFAYLHPNGMCVLGLAATHDAVVQARTRGGIPCSMAYNKKWDAAKGVQVTGKKRKDACVTQADTEVCVLKCGDREFSVRCGVKGKLIELNPRLLPGNEPDLWFDKPATEGWLAVVQLLNPKGATKEVLAATVSFEEFARRRRAELERVLRPLPG</sequence>
<dbReference type="Proteomes" id="UP001472866">
    <property type="component" value="Chromosome 07"/>
</dbReference>
<keyword evidence="2" id="KW-1185">Reference proteome</keyword>
<dbReference type="AlphaFoldDB" id="A0AAX4PAY3"/>
<reference evidence="1 2" key="1">
    <citation type="submission" date="2024-03" db="EMBL/GenBank/DDBJ databases">
        <title>Complete genome sequence of the green alga Chloropicon roscoffensis RCC1871.</title>
        <authorList>
            <person name="Lemieux C."/>
            <person name="Pombert J.-F."/>
            <person name="Otis C."/>
            <person name="Turmel M."/>
        </authorList>
    </citation>
    <scope>NUCLEOTIDE SEQUENCE [LARGE SCALE GENOMIC DNA]</scope>
    <source>
        <strain evidence="1 2">RCC1871</strain>
    </source>
</reference>
<evidence type="ECO:0000313" key="1">
    <source>
        <dbReference type="EMBL" id="WZN63547.1"/>
    </source>
</evidence>